<evidence type="ECO:0000256" key="6">
    <source>
        <dbReference type="ARBA" id="ARBA00023242"/>
    </source>
</evidence>
<dbReference type="Gene3D" id="1.25.40.10">
    <property type="entry name" value="Tetratricopeptide repeat domain"/>
    <property type="match status" value="2"/>
</dbReference>
<organism evidence="11">
    <name type="scientific">Nyssomyia neivai</name>
    <dbReference type="NCBI Taxonomy" id="330878"/>
    <lineage>
        <taxon>Eukaryota</taxon>
        <taxon>Metazoa</taxon>
        <taxon>Ecdysozoa</taxon>
        <taxon>Arthropoda</taxon>
        <taxon>Hexapoda</taxon>
        <taxon>Insecta</taxon>
        <taxon>Pterygota</taxon>
        <taxon>Neoptera</taxon>
        <taxon>Endopterygota</taxon>
        <taxon>Diptera</taxon>
        <taxon>Nematocera</taxon>
        <taxon>Psychodoidea</taxon>
        <taxon>Psychodidae</taxon>
        <taxon>Nyssomyia</taxon>
    </lineage>
</organism>
<dbReference type="GO" id="GO:0000243">
    <property type="term" value="C:commitment complex"/>
    <property type="evidence" value="ECO:0007669"/>
    <property type="project" value="TreeGrafter"/>
</dbReference>
<keyword evidence="5" id="KW-0508">mRNA splicing</keyword>
<keyword evidence="4" id="KW-0677">Repeat</keyword>
<protein>
    <recommendedName>
        <fullName evidence="8">Pre-mRNA-processing factor 39</fullName>
    </recommendedName>
    <alternativeName>
        <fullName evidence="9">PRP39 homolog</fullName>
    </alternativeName>
</protein>
<dbReference type="PANTHER" id="PTHR17204">
    <property type="entry name" value="PRE-MRNA PROCESSING PROTEIN PRP39-RELATED"/>
    <property type="match status" value="1"/>
</dbReference>
<dbReference type="Pfam" id="PF23240">
    <property type="entry name" value="HAT_PRP39_N"/>
    <property type="match status" value="1"/>
</dbReference>
<dbReference type="Pfam" id="PF23241">
    <property type="entry name" value="HAT_PRP39_C"/>
    <property type="match status" value="1"/>
</dbReference>
<dbReference type="GO" id="GO:0071004">
    <property type="term" value="C:U2-type prespliceosome"/>
    <property type="evidence" value="ECO:0007669"/>
    <property type="project" value="TreeGrafter"/>
</dbReference>
<keyword evidence="3" id="KW-0507">mRNA processing</keyword>
<evidence type="ECO:0000256" key="3">
    <source>
        <dbReference type="ARBA" id="ARBA00022664"/>
    </source>
</evidence>
<sequence>MFDFHENIRLYPKQFGEKFTKLCQIQTKQVKKMSDEEGSPDKTGRRTRSGRAVKAPAPAPARTTRRTRRTAPEPEPENVAEEIQEEIPVDETIVPQIEEKEDNTAEEIQEENADEIPAVIEGAAVENLVDEGDGEVGTAPEDEKSSSFPFGEMPSDITSLFEQSSADREDVNSINRESTDNLFIANLAAEENANSLPSGTDDTEVREEEDNSVQAPAQGNQEENKEEKSNSDAKNDSDDCAIAEDLPNGQDSPGKQTDPDTEMVSEDELPAPTQPKVQDAEEVSDDELPGPKLAELPADTEVVSEDELPAAGKGKRKADEGYDPGSPTESTEAPEKKAKLESTAEEPKKKLPDLDKYWKSVNDDPADFTAWTYLLQYVDQEVDIEAAREAYDAFLAHYPYCYGYWRKYADYEKRRGNKKKCEEVFERGLKAIPLSVDLWIHYLGHVKTNYGEDEAFVRSQFERALASCGLEFRSDKLWESYIKWETEGKRIGNIVGIYDRLLGTPTQGYNGHYDSFSEIVSNNTPQSLVSVEEFKKVRCEVREASGGKAPKVPTDETHESDKENSLKNDKKDDAEKVDDEKMEVDEKTPEDATDEPKKVDVAKVDDEADDHVANDEEAQAIKEKILSSRRKLHKQTVAAVTARWVYEEAIKRPYFHVKPLERCQLKNWKDYLDYEIEQGDRKRVIVLFERCLIACALYEEFWLKLIRYLEGQNDAELAQITRDAYERACTIHHPDKPSLHLMWSAFEELQLNHVKAAEVLANLEKVCPNLLQVAYRRINLERRRGDYAKCSQLYEHYIGVGKGKNMVSSLVIKYARFCHKVKGDIDEGMEVLRTALEKDTGNVRIALQMIDLALQRQQVNEKEVVEIMDSFMARDGMEADQKVLFAQRKVEFLEDFGSTARGLQDAQRELQLALTKANEAKKKSSAAAEMAASSKKSTKESQPPLPTAGSNSGYGSYNYSNSGQAAASGYYSGGAAQSGYGSYADANYGYNHWNQYGQTGYSGYGQWSGYGSYY</sequence>
<dbReference type="AlphaFoldDB" id="A0A1L8DH87"/>
<evidence type="ECO:0000256" key="2">
    <source>
        <dbReference type="ARBA" id="ARBA00004123"/>
    </source>
</evidence>
<feature type="compositionally biased region" description="Basic and acidic residues" evidence="10">
    <location>
        <begin position="222"/>
        <end position="237"/>
    </location>
</feature>
<evidence type="ECO:0000256" key="10">
    <source>
        <dbReference type="SAM" id="MobiDB-lite"/>
    </source>
</evidence>
<dbReference type="SUPFAM" id="SSF48452">
    <property type="entry name" value="TPR-like"/>
    <property type="match status" value="2"/>
</dbReference>
<dbReference type="GO" id="GO:0005685">
    <property type="term" value="C:U1 snRNP"/>
    <property type="evidence" value="ECO:0007669"/>
    <property type="project" value="TreeGrafter"/>
</dbReference>
<dbReference type="SMART" id="SM00386">
    <property type="entry name" value="HAT"/>
    <property type="match status" value="6"/>
</dbReference>
<dbReference type="FunFam" id="1.25.40.10:FF:000063">
    <property type="entry name" value="Pre-mRNA processing factor 39"/>
    <property type="match status" value="1"/>
</dbReference>
<feature type="compositionally biased region" description="Acidic residues" evidence="10">
    <location>
        <begin position="201"/>
        <end position="211"/>
    </location>
</feature>
<evidence type="ECO:0000256" key="4">
    <source>
        <dbReference type="ARBA" id="ARBA00022737"/>
    </source>
</evidence>
<feature type="region of interest" description="Disordered" evidence="10">
    <location>
        <begin position="924"/>
        <end position="952"/>
    </location>
</feature>
<feature type="compositionally biased region" description="Low complexity" evidence="10">
    <location>
        <begin position="181"/>
        <end position="194"/>
    </location>
</feature>
<comment type="subcellular location">
    <subcellularLocation>
        <location evidence="2">Nucleus</location>
    </subcellularLocation>
</comment>
<feature type="compositionally biased region" description="Basic and acidic residues" evidence="10">
    <location>
        <begin position="32"/>
        <end position="44"/>
    </location>
</feature>
<keyword evidence="6" id="KW-0539">Nucleus</keyword>
<feature type="compositionally biased region" description="Basic and acidic residues" evidence="10">
    <location>
        <begin position="584"/>
        <end position="599"/>
    </location>
</feature>
<dbReference type="InterPro" id="IPR011990">
    <property type="entry name" value="TPR-like_helical_dom_sf"/>
</dbReference>
<feature type="compositionally biased region" description="Low complexity" evidence="10">
    <location>
        <begin position="925"/>
        <end position="935"/>
    </location>
</feature>
<dbReference type="InterPro" id="IPR059164">
    <property type="entry name" value="HAT_PRP39_C"/>
</dbReference>
<feature type="region of interest" description="Disordered" evidence="10">
    <location>
        <begin position="543"/>
        <end position="599"/>
    </location>
</feature>
<feature type="region of interest" description="Disordered" evidence="10">
    <location>
        <begin position="27"/>
        <end position="348"/>
    </location>
</feature>
<reference evidence="11" key="1">
    <citation type="submission" date="2016-12" db="EMBL/GenBank/DDBJ databases">
        <title>An insight into the sialome and mialome of the sand fly, Nyssomyia neivai.</title>
        <authorList>
            <person name="Sebastian V."/>
            <person name="Goulart T.M."/>
            <person name="Oliveira W."/>
            <person name="Calvo E."/>
            <person name="Oliveira L.F."/>
            <person name="Pinto M.C."/>
            <person name="Rosselino A.M."/>
            <person name="Ribeiro J.M."/>
        </authorList>
    </citation>
    <scope>NUCLEOTIDE SEQUENCE</scope>
</reference>
<evidence type="ECO:0000256" key="9">
    <source>
        <dbReference type="ARBA" id="ARBA00080852"/>
    </source>
</evidence>
<comment type="function">
    <text evidence="1">Involved in pre-mRNA splicing.</text>
</comment>
<dbReference type="GO" id="GO:0000395">
    <property type="term" value="P:mRNA 5'-splice site recognition"/>
    <property type="evidence" value="ECO:0007669"/>
    <property type="project" value="TreeGrafter"/>
</dbReference>
<feature type="compositionally biased region" description="Basic and acidic residues" evidence="10">
    <location>
        <begin position="333"/>
        <end position="348"/>
    </location>
</feature>
<accession>A0A1L8DH87</accession>
<dbReference type="FunFam" id="1.25.40.10:FF:000091">
    <property type="entry name" value="Pre-mRNA-processing factor 39"/>
    <property type="match status" value="1"/>
</dbReference>
<dbReference type="GO" id="GO:0030627">
    <property type="term" value="F:pre-mRNA 5'-splice site binding"/>
    <property type="evidence" value="ECO:0007669"/>
    <property type="project" value="TreeGrafter"/>
</dbReference>
<feature type="compositionally biased region" description="Acidic residues" evidence="10">
    <location>
        <begin position="259"/>
        <end position="269"/>
    </location>
</feature>
<evidence type="ECO:0000256" key="1">
    <source>
        <dbReference type="ARBA" id="ARBA00003777"/>
    </source>
</evidence>
<evidence type="ECO:0000313" key="11">
    <source>
        <dbReference type="EMBL" id="JAV05806.1"/>
    </source>
</evidence>
<comment type="similarity">
    <text evidence="7">Belongs to the PRP39 family.</text>
</comment>
<feature type="compositionally biased region" description="Acidic residues" evidence="10">
    <location>
        <begin position="99"/>
        <end position="114"/>
    </location>
</feature>
<feature type="compositionally biased region" description="Polar residues" evidence="10">
    <location>
        <begin position="212"/>
        <end position="221"/>
    </location>
</feature>
<evidence type="ECO:0000256" key="7">
    <source>
        <dbReference type="ARBA" id="ARBA00038019"/>
    </source>
</evidence>
<dbReference type="PANTHER" id="PTHR17204:SF5">
    <property type="entry name" value="PRE-MRNA-PROCESSING FACTOR 39"/>
    <property type="match status" value="1"/>
</dbReference>
<evidence type="ECO:0000256" key="5">
    <source>
        <dbReference type="ARBA" id="ARBA00023187"/>
    </source>
</evidence>
<dbReference type="EMBL" id="GFDF01008278">
    <property type="protein sequence ID" value="JAV05806.1"/>
    <property type="molecule type" value="Transcribed_RNA"/>
</dbReference>
<name>A0A1L8DH87_9DIPT</name>
<dbReference type="InterPro" id="IPR003107">
    <property type="entry name" value="HAT"/>
</dbReference>
<feature type="compositionally biased region" description="Basic and acidic residues" evidence="10">
    <location>
        <begin position="553"/>
        <end position="574"/>
    </location>
</feature>
<evidence type="ECO:0000256" key="8">
    <source>
        <dbReference type="ARBA" id="ARBA00067962"/>
    </source>
</evidence>
<proteinExistence type="inferred from homology"/>
<feature type="compositionally biased region" description="Acidic residues" evidence="10">
    <location>
        <begin position="74"/>
        <end position="89"/>
    </location>
</feature>